<reference evidence="1 2" key="1">
    <citation type="submission" date="2020-08" db="EMBL/GenBank/DDBJ databases">
        <title>Genome sequence of Sphingomonas sediminicola KACC 15039T.</title>
        <authorList>
            <person name="Hyun D.-W."/>
            <person name="Bae J.-W."/>
        </authorList>
    </citation>
    <scope>NUCLEOTIDE SEQUENCE [LARGE SCALE GENOMIC DNA]</scope>
    <source>
        <strain evidence="1 2">KACC 15039</strain>
    </source>
</reference>
<sequence>MDLNYLYTRQQVSLFHADNAACDKSRRAHQSMADAYTALIAVAKNSVRARAW</sequence>
<evidence type="ECO:0000313" key="1">
    <source>
        <dbReference type="EMBL" id="QNP45721.1"/>
    </source>
</evidence>
<dbReference type="Proteomes" id="UP000516105">
    <property type="component" value="Chromosome"/>
</dbReference>
<accession>A0ABX6T8I3</accession>
<organism evidence="1 2">
    <name type="scientific">Sphingomonas sediminicola</name>
    <dbReference type="NCBI Taxonomy" id="386874"/>
    <lineage>
        <taxon>Bacteria</taxon>
        <taxon>Pseudomonadati</taxon>
        <taxon>Pseudomonadota</taxon>
        <taxon>Alphaproteobacteria</taxon>
        <taxon>Sphingomonadales</taxon>
        <taxon>Sphingomonadaceae</taxon>
        <taxon>Sphingomonas</taxon>
    </lineage>
</organism>
<protein>
    <submittedName>
        <fullName evidence="1">Uncharacterized protein</fullName>
    </submittedName>
</protein>
<evidence type="ECO:0000313" key="2">
    <source>
        <dbReference type="Proteomes" id="UP000516105"/>
    </source>
</evidence>
<dbReference type="EMBL" id="CP060782">
    <property type="protein sequence ID" value="QNP45721.1"/>
    <property type="molecule type" value="Genomic_DNA"/>
</dbReference>
<keyword evidence="2" id="KW-1185">Reference proteome</keyword>
<proteinExistence type="predicted"/>
<name>A0ABX6T8I3_9SPHN</name>
<dbReference type="RefSeq" id="WP_187708674.1">
    <property type="nucleotide sequence ID" value="NZ_CP060782.1"/>
</dbReference>
<gene>
    <name evidence="1" type="ORF">H9L14_14590</name>
</gene>